<evidence type="ECO:0000313" key="2">
    <source>
        <dbReference type="Proteomes" id="UP000052232"/>
    </source>
</evidence>
<comment type="caution">
    <text evidence="1">The sequence shown here is derived from an EMBL/GenBank/DDBJ whole genome shotgun (WGS) entry which is preliminary data.</text>
</comment>
<organism evidence="1 2">
    <name type="scientific">Sphingobium cupriresistens LL01</name>
    <dbReference type="NCBI Taxonomy" id="1420583"/>
    <lineage>
        <taxon>Bacteria</taxon>
        <taxon>Pseudomonadati</taxon>
        <taxon>Pseudomonadota</taxon>
        <taxon>Alphaproteobacteria</taxon>
        <taxon>Sphingomonadales</taxon>
        <taxon>Sphingomonadaceae</taxon>
        <taxon>Sphingobium</taxon>
    </lineage>
</organism>
<dbReference type="PATRIC" id="fig|1420583.3.peg.100"/>
<sequence>MVVRVSLSITLGGDLSAALRDDLLAIVQSEGLALDYDAEPFTADDFPADGPLLIYAHEVAWGRVDRLEGFCVAHDLPFARWSGGSAAQFGPERAVFTGTGEASLYAADEDDDVVITMDRVERLGSYEAIMAYFAAANFRVPPLRFVA</sequence>
<gene>
    <name evidence="1" type="ORF">V473_00540</name>
</gene>
<name>A0A0J8AQV3_9SPHN</name>
<evidence type="ECO:0000313" key="1">
    <source>
        <dbReference type="EMBL" id="KMS56795.1"/>
    </source>
</evidence>
<dbReference type="Proteomes" id="UP000052232">
    <property type="component" value="Unassembled WGS sequence"/>
</dbReference>
<reference evidence="1 2" key="1">
    <citation type="journal article" date="2015" name="G3 (Bethesda)">
        <title>Insights into Ongoing Evolution of the Hexachlorocyclohexane Catabolic Pathway from Comparative Genomics of Ten Sphingomonadaceae Strains.</title>
        <authorList>
            <person name="Pearce S.L."/>
            <person name="Oakeshott J.G."/>
            <person name="Pandey G."/>
        </authorList>
    </citation>
    <scope>NUCLEOTIDE SEQUENCE [LARGE SCALE GENOMIC DNA]</scope>
    <source>
        <strain evidence="1 2">LL01</strain>
    </source>
</reference>
<protein>
    <submittedName>
        <fullName evidence="1">Uncharacterized protein</fullName>
    </submittedName>
</protein>
<proteinExistence type="predicted"/>
<dbReference type="RefSeq" id="WP_066604777.1">
    <property type="nucleotide sequence ID" value="NZ_KQ130434.1"/>
</dbReference>
<dbReference type="AlphaFoldDB" id="A0A0J8AQV3"/>
<accession>A0A0J8AQV3</accession>
<keyword evidence="2" id="KW-1185">Reference proteome</keyword>
<dbReference type="EMBL" id="JACT01000001">
    <property type="protein sequence ID" value="KMS56795.1"/>
    <property type="molecule type" value="Genomic_DNA"/>
</dbReference>